<dbReference type="KEGG" id="eha:Ethha_0895"/>
<dbReference type="PRINTS" id="PR00714">
    <property type="entry name" value="MAN6PISMRASE"/>
</dbReference>
<dbReference type="SUPFAM" id="SSF51182">
    <property type="entry name" value="RmlC-like cupins"/>
    <property type="match status" value="1"/>
</dbReference>
<sequence length="325" mass="36545">MQQDLLVRYPMKMTPAFKDYIWGGSLLTSRYHKPSPYERTAESWELSCHPAGFSTIANGPYAGETLEDYFKIYGKEIMGARYAKFEEFPVLIKLIDANNNLSIQVHPDDAYAREHEDSYGKTEMWYVVDCAPGASLIYGFEKEVSKEEFRKRIEDNTLLDVLHSVPVHKGDTFMIRPGTIHAIGKGCLIAEIQQSSNITYRVYDYGRLGKDGKPRELHIEKALAVTFSHPVKQEAAAPVEQMDGYTRRTLAACDYFIVDLLSVNGTAKLEATDQSFHALLCVEGDLKLDNTGDVMELHEGDTVFLPAESGNYTLTGNGRVLQTHL</sequence>
<evidence type="ECO:0000259" key="8">
    <source>
        <dbReference type="Pfam" id="PF21621"/>
    </source>
</evidence>
<evidence type="ECO:0000256" key="6">
    <source>
        <dbReference type="PIRSR" id="PIRSR036894-2"/>
    </source>
</evidence>
<proteinExistence type="predicted"/>
<dbReference type="Pfam" id="PF20511">
    <property type="entry name" value="PMI_typeI_cat"/>
    <property type="match status" value="1"/>
</dbReference>
<dbReference type="GO" id="GO:0005975">
    <property type="term" value="P:carbohydrate metabolic process"/>
    <property type="evidence" value="ECO:0007669"/>
    <property type="project" value="InterPro"/>
</dbReference>
<dbReference type="Pfam" id="PF21621">
    <property type="entry name" value="MPI_cupin_dom"/>
    <property type="match status" value="1"/>
</dbReference>
<dbReference type="PANTHER" id="PTHR42742:SF3">
    <property type="entry name" value="FRUCTOKINASE"/>
    <property type="match status" value="1"/>
</dbReference>
<dbReference type="HOGENOM" id="CLU_020529_0_1_9"/>
<dbReference type="InterPro" id="IPR011051">
    <property type="entry name" value="RmlC_Cupin_sf"/>
</dbReference>
<organism evidence="9 10">
    <name type="scientific">Ethanoligenens harbinense (strain DSM 18485 / JCM 12961 / CGMCC 1.5033 / YUAN-3)</name>
    <dbReference type="NCBI Taxonomy" id="663278"/>
    <lineage>
        <taxon>Bacteria</taxon>
        <taxon>Bacillati</taxon>
        <taxon>Bacillota</taxon>
        <taxon>Clostridia</taxon>
        <taxon>Eubacteriales</taxon>
        <taxon>Oscillospiraceae</taxon>
        <taxon>Ethanoligenens</taxon>
    </lineage>
</organism>
<dbReference type="Proteomes" id="UP000001551">
    <property type="component" value="Chromosome"/>
</dbReference>
<comment type="cofactor">
    <cofactor evidence="5">
        <name>Zn(2+)</name>
        <dbReference type="ChEBI" id="CHEBI:29105"/>
    </cofactor>
    <text evidence="5">Binds 1 zinc ion per subunit.</text>
</comment>
<dbReference type="GO" id="GO:0009298">
    <property type="term" value="P:GDP-mannose biosynthetic process"/>
    <property type="evidence" value="ECO:0007669"/>
    <property type="project" value="InterPro"/>
</dbReference>
<name>E6U3G3_ETHHY</name>
<dbReference type="GO" id="GO:0008270">
    <property type="term" value="F:zinc ion binding"/>
    <property type="evidence" value="ECO:0007669"/>
    <property type="project" value="InterPro"/>
</dbReference>
<evidence type="ECO:0000256" key="4">
    <source>
        <dbReference type="ARBA" id="ARBA00030762"/>
    </source>
</evidence>
<dbReference type="PIRSF" id="PIRSF036894">
    <property type="entry name" value="PMI_Firm_short"/>
    <property type="match status" value="1"/>
</dbReference>
<evidence type="ECO:0000259" key="7">
    <source>
        <dbReference type="Pfam" id="PF20511"/>
    </source>
</evidence>
<evidence type="ECO:0000313" key="9">
    <source>
        <dbReference type="EMBL" id="ADU26455.1"/>
    </source>
</evidence>
<dbReference type="CDD" id="cd07010">
    <property type="entry name" value="cupin_PMI_type_I_N_bac"/>
    <property type="match status" value="1"/>
</dbReference>
<dbReference type="EMBL" id="CP002400">
    <property type="protein sequence ID" value="ADU26455.1"/>
    <property type="molecule type" value="Genomic_DNA"/>
</dbReference>
<feature type="binding site" evidence="5">
    <location>
        <position position="106"/>
    </location>
    <ligand>
        <name>Zn(2+)</name>
        <dbReference type="ChEBI" id="CHEBI:29105"/>
    </ligand>
</feature>
<dbReference type="eggNOG" id="COG1482">
    <property type="taxonomic scope" value="Bacteria"/>
</dbReference>
<dbReference type="GO" id="GO:0004476">
    <property type="term" value="F:mannose-6-phosphate isomerase activity"/>
    <property type="evidence" value="ECO:0007669"/>
    <property type="project" value="InterPro"/>
</dbReference>
<feature type="domain" description="Phosphomannose isomerase type I catalytic" evidence="7">
    <location>
        <begin position="12"/>
        <end position="114"/>
    </location>
</feature>
<evidence type="ECO:0000256" key="1">
    <source>
        <dbReference type="ARBA" id="ARBA00022723"/>
    </source>
</evidence>
<reference evidence="9 10" key="1">
    <citation type="submission" date="2010-12" db="EMBL/GenBank/DDBJ databases">
        <title>Complete sequence of Ethanoligenens harbinense YUAN-3.</title>
        <authorList>
            <person name="Lucas S."/>
            <person name="Copeland A."/>
            <person name="Lapidus A."/>
            <person name="Cheng J.-F."/>
            <person name="Bruce D."/>
            <person name="Goodwin L."/>
            <person name="Pitluck S."/>
            <person name="Chertkov O."/>
            <person name="Misra M."/>
            <person name="Detter J.C."/>
            <person name="Han C."/>
            <person name="Tapia R."/>
            <person name="Land M."/>
            <person name="Hauser L."/>
            <person name="Jeffries C."/>
            <person name="Kyrpides N."/>
            <person name="Ivanova N."/>
            <person name="Mikhailova N."/>
            <person name="Wang A."/>
            <person name="Mouttaki H."/>
            <person name="He Z."/>
            <person name="Zhou J."/>
            <person name="Hemme C.L."/>
            <person name="Woyke T."/>
        </authorList>
    </citation>
    <scope>NUCLEOTIDE SEQUENCE [LARGE SCALE GENOMIC DNA]</scope>
    <source>
        <strain evidence="10">DSM 18485 / JCM 12961 / CGMCC 1.5033 / YUAN-3</strain>
    </source>
</reference>
<feature type="binding site" evidence="5">
    <location>
        <position position="123"/>
    </location>
    <ligand>
        <name>Zn(2+)</name>
        <dbReference type="ChEBI" id="CHEBI:29105"/>
    </ligand>
</feature>
<dbReference type="RefSeq" id="WP_013484819.1">
    <property type="nucleotide sequence ID" value="NC_014828.1"/>
</dbReference>
<feature type="binding site" evidence="5">
    <location>
        <position position="181"/>
    </location>
    <ligand>
        <name>Zn(2+)</name>
        <dbReference type="ChEBI" id="CHEBI:29105"/>
    </ligand>
</feature>
<gene>
    <name evidence="9" type="ordered locus">Ethha_0895</name>
</gene>
<dbReference type="PANTHER" id="PTHR42742">
    <property type="entry name" value="TRANSCRIPTIONAL REPRESSOR MPRA"/>
    <property type="match status" value="1"/>
</dbReference>
<dbReference type="STRING" id="663278.Ethha_0895"/>
<dbReference type="InterPro" id="IPR014628">
    <property type="entry name" value="Man6P_isomerase_Firm_short"/>
</dbReference>
<dbReference type="InterPro" id="IPR046457">
    <property type="entry name" value="PMI_typeI_cat"/>
</dbReference>
<evidence type="ECO:0000313" key="10">
    <source>
        <dbReference type="Proteomes" id="UP000001551"/>
    </source>
</evidence>
<keyword evidence="10" id="KW-1185">Reference proteome</keyword>
<keyword evidence="2 5" id="KW-0862">Zinc</keyword>
<dbReference type="InterPro" id="IPR049071">
    <property type="entry name" value="MPI_cupin_dom"/>
</dbReference>
<dbReference type="AlphaFoldDB" id="E6U3G3"/>
<keyword evidence="1 5" id="KW-0479">Metal-binding</keyword>
<feature type="domain" description="Mannose-6-phosphate isomerase cupin" evidence="8">
    <location>
        <begin position="249"/>
        <end position="324"/>
    </location>
</feature>
<dbReference type="InterPro" id="IPR016305">
    <property type="entry name" value="Mannose-6-P_Isomerase"/>
</dbReference>
<evidence type="ECO:0000256" key="5">
    <source>
        <dbReference type="PIRSR" id="PIRSR036894-1"/>
    </source>
</evidence>
<protein>
    <recommendedName>
        <fullName evidence="3">Phosphohexomutase</fullName>
    </recommendedName>
    <alternativeName>
        <fullName evidence="4">Phosphomannose isomerase</fullName>
    </alternativeName>
</protein>
<dbReference type="InterPro" id="IPR014710">
    <property type="entry name" value="RmlC-like_jellyroll"/>
</dbReference>
<evidence type="ECO:0000256" key="3">
    <source>
        <dbReference type="ARBA" id="ARBA00029741"/>
    </source>
</evidence>
<dbReference type="Gene3D" id="2.60.120.10">
    <property type="entry name" value="Jelly Rolls"/>
    <property type="match status" value="2"/>
</dbReference>
<keyword evidence="9" id="KW-0413">Isomerase</keyword>
<feature type="active site" evidence="6">
    <location>
        <position position="201"/>
    </location>
</feature>
<dbReference type="InterPro" id="IPR051804">
    <property type="entry name" value="Carb_Metab_Reg_Kinase/Isom"/>
</dbReference>
<accession>E6U3G3</accession>
<evidence type="ECO:0000256" key="2">
    <source>
        <dbReference type="ARBA" id="ARBA00022833"/>
    </source>
</evidence>